<reference evidence="2" key="1">
    <citation type="journal article" date="2019" name="bioRxiv">
        <title>The Genome of the Zebra Mussel, Dreissena polymorpha: A Resource for Invasive Species Research.</title>
        <authorList>
            <person name="McCartney M.A."/>
            <person name="Auch B."/>
            <person name="Kono T."/>
            <person name="Mallez S."/>
            <person name="Zhang Y."/>
            <person name="Obille A."/>
            <person name="Becker A."/>
            <person name="Abrahante J.E."/>
            <person name="Garbe J."/>
            <person name="Badalamenti J.P."/>
            <person name="Herman A."/>
            <person name="Mangelson H."/>
            <person name="Liachko I."/>
            <person name="Sullivan S."/>
            <person name="Sone E.D."/>
            <person name="Koren S."/>
            <person name="Silverstein K.A.T."/>
            <person name="Beckman K.B."/>
            <person name="Gohl D.M."/>
        </authorList>
    </citation>
    <scope>NUCLEOTIDE SEQUENCE</scope>
    <source>
        <strain evidence="2">Duluth1</strain>
        <tissue evidence="2">Whole animal</tissue>
    </source>
</reference>
<organism evidence="2 3">
    <name type="scientific">Dreissena polymorpha</name>
    <name type="common">Zebra mussel</name>
    <name type="synonym">Mytilus polymorpha</name>
    <dbReference type="NCBI Taxonomy" id="45954"/>
    <lineage>
        <taxon>Eukaryota</taxon>
        <taxon>Metazoa</taxon>
        <taxon>Spiralia</taxon>
        <taxon>Lophotrochozoa</taxon>
        <taxon>Mollusca</taxon>
        <taxon>Bivalvia</taxon>
        <taxon>Autobranchia</taxon>
        <taxon>Heteroconchia</taxon>
        <taxon>Euheterodonta</taxon>
        <taxon>Imparidentia</taxon>
        <taxon>Neoheterodontei</taxon>
        <taxon>Myida</taxon>
        <taxon>Dreissenoidea</taxon>
        <taxon>Dreissenidae</taxon>
        <taxon>Dreissena</taxon>
    </lineage>
</organism>
<sequence length="291" mass="32977">MSATDKWVWERFSFLKDHIESVERRNVVRIRGRGREPTEVIIQSDSETESQPTEPPSHRLSTESVDLKRSLMEFMSDKKGGPSSFARHIDESLAQLPGDIKRATQIIEVLHEGQRQAKERYEMFQQMPTFPQQQQQVAPIQPIQPQRQSYLSSSTSWQWPSRMASKSHQWQHSPSLWSTQHMPGQQLISVWGSQDYHYMSSQYPALYPQQSSQTSNSYTNILDLDTGATRAMTPLARSSPSLTANRSQGYTAAATEKTTYSPNVSNFVSTAMTTAGITTRPSSAVIYLRTA</sequence>
<dbReference type="EMBL" id="JAIWYP010000008">
    <property type="protein sequence ID" value="KAH3790555.1"/>
    <property type="molecule type" value="Genomic_DNA"/>
</dbReference>
<gene>
    <name evidence="2" type="ORF">DPMN_168757</name>
</gene>
<evidence type="ECO:0000256" key="1">
    <source>
        <dbReference type="SAM" id="MobiDB-lite"/>
    </source>
</evidence>
<evidence type="ECO:0000313" key="3">
    <source>
        <dbReference type="Proteomes" id="UP000828390"/>
    </source>
</evidence>
<keyword evidence="3" id="KW-1185">Reference proteome</keyword>
<protein>
    <submittedName>
        <fullName evidence="2">Uncharacterized protein</fullName>
    </submittedName>
</protein>
<dbReference type="AlphaFoldDB" id="A0A9D4F1A6"/>
<comment type="caution">
    <text evidence="2">The sequence shown here is derived from an EMBL/GenBank/DDBJ whole genome shotgun (WGS) entry which is preliminary data.</text>
</comment>
<name>A0A9D4F1A6_DREPO</name>
<reference evidence="2" key="2">
    <citation type="submission" date="2020-11" db="EMBL/GenBank/DDBJ databases">
        <authorList>
            <person name="McCartney M.A."/>
            <person name="Auch B."/>
            <person name="Kono T."/>
            <person name="Mallez S."/>
            <person name="Becker A."/>
            <person name="Gohl D.M."/>
            <person name="Silverstein K.A.T."/>
            <person name="Koren S."/>
            <person name="Bechman K.B."/>
            <person name="Herman A."/>
            <person name="Abrahante J.E."/>
            <person name="Garbe J."/>
        </authorList>
    </citation>
    <scope>NUCLEOTIDE SEQUENCE</scope>
    <source>
        <strain evidence="2">Duluth1</strain>
        <tissue evidence="2">Whole animal</tissue>
    </source>
</reference>
<proteinExistence type="predicted"/>
<accession>A0A9D4F1A6</accession>
<feature type="compositionally biased region" description="Polar residues" evidence="1">
    <location>
        <begin position="41"/>
        <end position="52"/>
    </location>
</feature>
<feature type="region of interest" description="Disordered" evidence="1">
    <location>
        <begin position="38"/>
        <end position="62"/>
    </location>
</feature>
<evidence type="ECO:0000313" key="2">
    <source>
        <dbReference type="EMBL" id="KAH3790555.1"/>
    </source>
</evidence>
<dbReference type="Proteomes" id="UP000828390">
    <property type="component" value="Unassembled WGS sequence"/>
</dbReference>